<name>A0A839IMQ4_9GAMM</name>
<comment type="caution">
    <text evidence="5">The sequence shown here is derived from an EMBL/GenBank/DDBJ whole genome shotgun (WGS) entry which is preliminary data.</text>
</comment>
<dbReference type="PROSITE" id="PS50851">
    <property type="entry name" value="CHEW"/>
    <property type="match status" value="1"/>
</dbReference>
<evidence type="ECO:0000259" key="4">
    <source>
        <dbReference type="PROSITE" id="PS50851"/>
    </source>
</evidence>
<dbReference type="InterPro" id="IPR024181">
    <property type="entry name" value="Chemotax_regulator_CheV"/>
</dbReference>
<dbReference type="GO" id="GO:0006935">
    <property type="term" value="P:chemotaxis"/>
    <property type="evidence" value="ECO:0007669"/>
    <property type="project" value="InterPro"/>
</dbReference>
<feature type="domain" description="CheW-like" evidence="4">
    <location>
        <begin position="19"/>
        <end position="158"/>
    </location>
</feature>
<reference evidence="5 6" key="1">
    <citation type="submission" date="2020-08" db="EMBL/GenBank/DDBJ databases">
        <title>Oceanospirillum sp. nov. isolated from marine sediment.</title>
        <authorList>
            <person name="Ji X."/>
        </authorList>
    </citation>
    <scope>NUCLEOTIDE SEQUENCE [LARGE SCALE GENOMIC DNA]</scope>
    <source>
        <strain evidence="5 6">D5</strain>
    </source>
</reference>
<sequence length="320" mass="35859">MSKLLHSVNQRTQLAGENRLELLLFRLEDKQLYGINVFKVKKIITCPALTEMPGRHPIALGVANTMDGPLPILDLKLAVGHGNSENIRGKSVIVAEYNRKMQGFLVDKVEHIINLEWSDIHPPPKGVGNEHYLTAISKHQDEIIEIIDVEKIIAEIMPFNEQMDEPMSQALDTALKEKSESPEATEESKQASKQVIVVDDSVVARNQIKRCMETAGFTCTLLKNGLEAYQFLENLTMSGKKPTDDFLLMISDIEMPEMDGYTLTRRVKENPDMQGLYIILHTSLSGVFNKAMVEKVGADDFLPKFDANELANAVLERLNA</sequence>
<keyword evidence="6" id="KW-1185">Reference proteome</keyword>
<dbReference type="Gene3D" id="3.40.50.2300">
    <property type="match status" value="1"/>
</dbReference>
<dbReference type="PANTHER" id="PTHR47233:SF3">
    <property type="entry name" value="CHEMOTAXIS PROTEIN CHEV"/>
    <property type="match status" value="1"/>
</dbReference>
<evidence type="ECO:0000256" key="2">
    <source>
        <dbReference type="SAM" id="MobiDB-lite"/>
    </source>
</evidence>
<dbReference type="GO" id="GO:0000160">
    <property type="term" value="P:phosphorelay signal transduction system"/>
    <property type="evidence" value="ECO:0007669"/>
    <property type="project" value="InterPro"/>
</dbReference>
<dbReference type="SMART" id="SM00260">
    <property type="entry name" value="CheW"/>
    <property type="match status" value="1"/>
</dbReference>
<evidence type="ECO:0000259" key="3">
    <source>
        <dbReference type="PROSITE" id="PS50110"/>
    </source>
</evidence>
<accession>A0A839IMQ4</accession>
<dbReference type="Pfam" id="PF00072">
    <property type="entry name" value="Response_reg"/>
    <property type="match status" value="1"/>
</dbReference>
<evidence type="ECO:0000313" key="5">
    <source>
        <dbReference type="EMBL" id="MBB1485984.1"/>
    </source>
</evidence>
<dbReference type="RefSeq" id="WP_182807763.1">
    <property type="nucleotide sequence ID" value="NZ_JACJFM010000004.1"/>
</dbReference>
<dbReference type="Gene3D" id="2.30.30.40">
    <property type="entry name" value="SH3 Domains"/>
    <property type="match status" value="1"/>
</dbReference>
<dbReference type="PIRSF" id="PIRSF002867">
    <property type="entry name" value="CheV"/>
    <property type="match status" value="1"/>
</dbReference>
<dbReference type="PROSITE" id="PS50110">
    <property type="entry name" value="RESPONSE_REGULATORY"/>
    <property type="match status" value="1"/>
</dbReference>
<dbReference type="PANTHER" id="PTHR47233">
    <property type="entry name" value="CHEMOTAXIS PROTEIN CHEV"/>
    <property type="match status" value="1"/>
</dbReference>
<keyword evidence="1" id="KW-0597">Phosphoprotein</keyword>
<evidence type="ECO:0000256" key="1">
    <source>
        <dbReference type="PROSITE-ProRule" id="PRU00169"/>
    </source>
</evidence>
<feature type="domain" description="Response regulatory" evidence="3">
    <location>
        <begin position="194"/>
        <end position="319"/>
    </location>
</feature>
<dbReference type="AlphaFoldDB" id="A0A839IMQ4"/>
<dbReference type="Gene3D" id="2.40.50.180">
    <property type="entry name" value="CheA-289, Domain 4"/>
    <property type="match status" value="1"/>
</dbReference>
<evidence type="ECO:0000313" key="6">
    <source>
        <dbReference type="Proteomes" id="UP000565262"/>
    </source>
</evidence>
<feature type="modified residue" description="4-aspartylphosphate" evidence="1">
    <location>
        <position position="252"/>
    </location>
</feature>
<dbReference type="SMART" id="SM00448">
    <property type="entry name" value="REC"/>
    <property type="match status" value="1"/>
</dbReference>
<feature type="compositionally biased region" description="Basic and acidic residues" evidence="2">
    <location>
        <begin position="174"/>
        <end position="190"/>
    </location>
</feature>
<dbReference type="InterPro" id="IPR011006">
    <property type="entry name" value="CheY-like_superfamily"/>
</dbReference>
<dbReference type="InterPro" id="IPR002545">
    <property type="entry name" value="CheW-lke_dom"/>
</dbReference>
<feature type="region of interest" description="Disordered" evidence="2">
    <location>
        <begin position="172"/>
        <end position="192"/>
    </location>
</feature>
<protein>
    <submittedName>
        <fullName evidence="5">Chemotaxis protein CheV</fullName>
    </submittedName>
</protein>
<organism evidence="5 6">
    <name type="scientific">Oceanospirillum sediminis</name>
    <dbReference type="NCBI Taxonomy" id="2760088"/>
    <lineage>
        <taxon>Bacteria</taxon>
        <taxon>Pseudomonadati</taxon>
        <taxon>Pseudomonadota</taxon>
        <taxon>Gammaproteobacteria</taxon>
        <taxon>Oceanospirillales</taxon>
        <taxon>Oceanospirillaceae</taxon>
        <taxon>Oceanospirillum</taxon>
    </lineage>
</organism>
<dbReference type="Proteomes" id="UP000565262">
    <property type="component" value="Unassembled WGS sequence"/>
</dbReference>
<gene>
    <name evidence="5" type="ORF">H4O21_05105</name>
</gene>
<dbReference type="EMBL" id="JACJFM010000004">
    <property type="protein sequence ID" value="MBB1485984.1"/>
    <property type="molecule type" value="Genomic_DNA"/>
</dbReference>
<dbReference type="SUPFAM" id="SSF52172">
    <property type="entry name" value="CheY-like"/>
    <property type="match status" value="1"/>
</dbReference>
<proteinExistence type="predicted"/>
<dbReference type="Pfam" id="PF01584">
    <property type="entry name" value="CheW"/>
    <property type="match status" value="1"/>
</dbReference>
<dbReference type="SUPFAM" id="SSF50341">
    <property type="entry name" value="CheW-like"/>
    <property type="match status" value="1"/>
</dbReference>
<dbReference type="CDD" id="cd19924">
    <property type="entry name" value="REC_CheV-like"/>
    <property type="match status" value="1"/>
</dbReference>
<dbReference type="InterPro" id="IPR036061">
    <property type="entry name" value="CheW-like_dom_sf"/>
</dbReference>
<dbReference type="InterPro" id="IPR001789">
    <property type="entry name" value="Sig_transdc_resp-reg_receiver"/>
</dbReference>